<feature type="transmembrane region" description="Helical" evidence="17">
    <location>
        <begin position="1940"/>
        <end position="1960"/>
    </location>
</feature>
<keyword evidence="14" id="KW-0675">Receptor</keyword>
<evidence type="ECO:0000256" key="15">
    <source>
        <dbReference type="ARBA" id="ARBA00023180"/>
    </source>
</evidence>
<keyword evidence="9 16" id="KW-0547">Nucleotide-binding</keyword>
<dbReference type="InterPro" id="IPR017441">
    <property type="entry name" value="Protein_kinase_ATP_BS"/>
</dbReference>
<feature type="binding site" evidence="16">
    <location>
        <position position="2052"/>
    </location>
    <ligand>
        <name>ATP</name>
        <dbReference type="ChEBI" id="CHEBI:30616"/>
    </ligand>
</feature>
<evidence type="ECO:0000256" key="6">
    <source>
        <dbReference type="ARBA" id="ARBA00022679"/>
    </source>
</evidence>
<feature type="binding site" evidence="16">
    <location>
        <position position="1607"/>
    </location>
    <ligand>
        <name>ATP</name>
        <dbReference type="ChEBI" id="CHEBI:30616"/>
    </ligand>
</feature>
<dbReference type="HOGENOM" id="CLU_000288_185_6_1"/>
<dbReference type="GO" id="GO:0002229">
    <property type="term" value="P:defense response to oomycetes"/>
    <property type="evidence" value="ECO:0007669"/>
    <property type="project" value="UniProtKB-ARBA"/>
</dbReference>
<evidence type="ECO:0000256" key="16">
    <source>
        <dbReference type="PROSITE-ProRule" id="PRU10141"/>
    </source>
</evidence>
<comment type="similarity">
    <text evidence="2">In the N-terminal section; belongs to the leguminous lectin family.</text>
</comment>
<dbReference type="Pfam" id="PF07714">
    <property type="entry name" value="PK_Tyr_Ser-Thr"/>
    <property type="match status" value="1"/>
</dbReference>
<dbReference type="FunFam" id="1.10.510.10:FF:000590">
    <property type="entry name" value="PR5-like receptor kinase"/>
    <property type="match status" value="2"/>
</dbReference>
<name>A0A0E0MQL8_ORYRU</name>
<reference evidence="21" key="1">
    <citation type="submission" date="2013-06" db="EMBL/GenBank/DDBJ databases">
        <authorList>
            <person name="Zhao Q."/>
        </authorList>
    </citation>
    <scope>NUCLEOTIDE SEQUENCE</scope>
    <source>
        <strain evidence="21">cv. W1943</strain>
    </source>
</reference>
<feature type="chain" id="PRO_5002367917" description="Protein kinase domain-containing protein" evidence="18">
    <location>
        <begin position="31"/>
        <end position="2083"/>
    </location>
</feature>
<feature type="domain" description="Protein kinase" evidence="19">
    <location>
        <begin position="1578"/>
        <end position="1864"/>
    </location>
</feature>
<dbReference type="InterPro" id="IPR011009">
    <property type="entry name" value="Kinase-like_dom_sf"/>
</dbReference>
<keyword evidence="15" id="KW-0325">Glycoprotein</keyword>
<evidence type="ECO:0000256" key="12">
    <source>
        <dbReference type="ARBA" id="ARBA00022989"/>
    </source>
</evidence>
<evidence type="ECO:0000256" key="4">
    <source>
        <dbReference type="ARBA" id="ARBA00022475"/>
    </source>
</evidence>
<feature type="binding site" evidence="16">
    <location>
        <position position="387"/>
    </location>
    <ligand>
        <name>ATP</name>
        <dbReference type="ChEBI" id="CHEBI:30616"/>
    </ligand>
</feature>
<evidence type="ECO:0000256" key="17">
    <source>
        <dbReference type="SAM" id="Phobius"/>
    </source>
</evidence>
<dbReference type="GO" id="GO:0005524">
    <property type="term" value="F:ATP binding"/>
    <property type="evidence" value="ECO:0007669"/>
    <property type="project" value="UniProtKB-UniRule"/>
</dbReference>
<feature type="transmembrane region" description="Helical" evidence="17">
    <location>
        <begin position="988"/>
        <end position="1010"/>
    </location>
</feature>
<dbReference type="SMART" id="SM00220">
    <property type="entry name" value="S_TKc"/>
    <property type="match status" value="3"/>
</dbReference>
<evidence type="ECO:0000256" key="8">
    <source>
        <dbReference type="ARBA" id="ARBA00022729"/>
    </source>
</evidence>
<evidence type="ECO:0000256" key="7">
    <source>
        <dbReference type="ARBA" id="ARBA00022692"/>
    </source>
</evidence>
<evidence type="ECO:0000259" key="19">
    <source>
        <dbReference type="PROSITE" id="PS50011"/>
    </source>
</evidence>
<dbReference type="Proteomes" id="UP000008022">
    <property type="component" value="Unassembled WGS sequence"/>
</dbReference>
<comment type="similarity">
    <text evidence="3">In the C-terminal section; belongs to the protein kinase superfamily. Ser/Thr protein kinase family.</text>
</comment>
<keyword evidence="21" id="KW-1185">Reference proteome</keyword>
<dbReference type="InterPro" id="IPR001245">
    <property type="entry name" value="Ser-Thr/Tyr_kinase_cat_dom"/>
</dbReference>
<keyword evidence="10" id="KW-0418">Kinase</keyword>
<evidence type="ECO:0000256" key="1">
    <source>
        <dbReference type="ARBA" id="ARBA00004251"/>
    </source>
</evidence>
<keyword evidence="5" id="KW-0723">Serine/threonine-protein kinase</keyword>
<evidence type="ECO:0000256" key="18">
    <source>
        <dbReference type="SAM" id="SignalP"/>
    </source>
</evidence>
<evidence type="ECO:0000256" key="13">
    <source>
        <dbReference type="ARBA" id="ARBA00023136"/>
    </source>
</evidence>
<feature type="transmembrane region" description="Helical" evidence="17">
    <location>
        <begin position="1966"/>
        <end position="1984"/>
    </location>
</feature>
<feature type="signal peptide" evidence="18">
    <location>
        <begin position="1"/>
        <end position="30"/>
    </location>
</feature>
<evidence type="ECO:0000256" key="14">
    <source>
        <dbReference type="ARBA" id="ARBA00023170"/>
    </source>
</evidence>
<dbReference type="SUPFAM" id="SSF56112">
    <property type="entry name" value="Protein kinase-like (PK-like)"/>
    <property type="match status" value="4"/>
</dbReference>
<feature type="domain" description="Protein kinase" evidence="19">
    <location>
        <begin position="1049"/>
        <end position="1307"/>
    </location>
</feature>
<reference evidence="20" key="2">
    <citation type="submission" date="2015-06" db="UniProtKB">
        <authorList>
            <consortium name="EnsemblPlants"/>
        </authorList>
    </citation>
    <scope>IDENTIFICATION</scope>
</reference>
<dbReference type="Gene3D" id="3.30.200.20">
    <property type="entry name" value="Phosphorylase Kinase, domain 1"/>
    <property type="match status" value="4"/>
</dbReference>
<dbReference type="PANTHER" id="PTHR27009">
    <property type="entry name" value="RUST RESISTANCE KINASE LR10-RELATED"/>
    <property type="match status" value="1"/>
</dbReference>
<dbReference type="Gramene" id="ORUFI01G01130.1">
    <property type="protein sequence ID" value="ORUFI01G01130.1"/>
    <property type="gene ID" value="ORUFI01G01130"/>
</dbReference>
<dbReference type="InterPro" id="IPR025287">
    <property type="entry name" value="WAK_GUB"/>
</dbReference>
<feature type="domain" description="Protein kinase" evidence="19">
    <location>
        <begin position="358"/>
        <end position="642"/>
    </location>
</feature>
<evidence type="ECO:0000256" key="2">
    <source>
        <dbReference type="ARBA" id="ARBA00008536"/>
    </source>
</evidence>
<dbReference type="PROSITE" id="PS50011">
    <property type="entry name" value="PROTEIN_KINASE_DOM"/>
    <property type="match status" value="3"/>
</dbReference>
<keyword evidence="8 18" id="KW-0732">Signal</keyword>
<evidence type="ECO:0000256" key="3">
    <source>
        <dbReference type="ARBA" id="ARBA00010217"/>
    </source>
</evidence>
<keyword evidence="4" id="KW-1003">Cell membrane</keyword>
<feature type="transmembrane region" description="Helical" evidence="17">
    <location>
        <begin position="307"/>
        <end position="324"/>
    </location>
</feature>
<dbReference type="InterPro" id="IPR045874">
    <property type="entry name" value="LRK10/LRL21-25-like"/>
</dbReference>
<dbReference type="GO" id="GO:0005886">
    <property type="term" value="C:plasma membrane"/>
    <property type="evidence" value="ECO:0007669"/>
    <property type="project" value="UniProtKB-SubCell"/>
</dbReference>
<dbReference type="PROSITE" id="PS00108">
    <property type="entry name" value="PROTEIN_KINASE_ST"/>
    <property type="match status" value="3"/>
</dbReference>
<dbReference type="FunFam" id="1.10.510.10:FF:000240">
    <property type="entry name" value="Lectin-domain containing receptor kinase A4.3"/>
    <property type="match status" value="1"/>
</dbReference>
<keyword evidence="6" id="KW-0808">Transferase</keyword>
<dbReference type="GO" id="GO:0030247">
    <property type="term" value="F:polysaccharide binding"/>
    <property type="evidence" value="ECO:0007669"/>
    <property type="project" value="InterPro"/>
</dbReference>
<accession>A0A0E0MQL8</accession>
<dbReference type="STRING" id="4529.A0A0E0MQL8"/>
<dbReference type="eggNOG" id="KOG1187">
    <property type="taxonomic scope" value="Eukaryota"/>
</dbReference>
<dbReference type="Pfam" id="PF00069">
    <property type="entry name" value="Pkinase"/>
    <property type="match status" value="2"/>
</dbReference>
<feature type="transmembrane region" description="Helical" evidence="17">
    <location>
        <begin position="1528"/>
        <end position="1544"/>
    </location>
</feature>
<dbReference type="FunFam" id="3.30.200.20:FF:000178">
    <property type="entry name" value="serine/threonine-protein kinase PBS1-like"/>
    <property type="match status" value="2"/>
</dbReference>
<comment type="subcellular location">
    <subcellularLocation>
        <location evidence="1">Cell membrane</location>
        <topology evidence="1">Single-pass type I membrane protein</topology>
    </subcellularLocation>
</comment>
<keyword evidence="7 17" id="KW-0812">Transmembrane</keyword>
<dbReference type="Pfam" id="PF13947">
    <property type="entry name" value="GUB_WAK_bind"/>
    <property type="match status" value="3"/>
</dbReference>
<organism evidence="20 21">
    <name type="scientific">Oryza rufipogon</name>
    <name type="common">Brownbeard rice</name>
    <name type="synonym">Asian wild rice</name>
    <dbReference type="NCBI Taxonomy" id="4529"/>
    <lineage>
        <taxon>Eukaryota</taxon>
        <taxon>Viridiplantae</taxon>
        <taxon>Streptophyta</taxon>
        <taxon>Embryophyta</taxon>
        <taxon>Tracheophyta</taxon>
        <taxon>Spermatophyta</taxon>
        <taxon>Magnoliopsida</taxon>
        <taxon>Liliopsida</taxon>
        <taxon>Poales</taxon>
        <taxon>Poaceae</taxon>
        <taxon>BOP clade</taxon>
        <taxon>Oryzoideae</taxon>
        <taxon>Oryzeae</taxon>
        <taxon>Oryzinae</taxon>
        <taxon>Oryza</taxon>
    </lineage>
</organism>
<dbReference type="PROSITE" id="PS00107">
    <property type="entry name" value="PROTEIN_KINASE_ATP"/>
    <property type="match status" value="4"/>
</dbReference>
<dbReference type="InterPro" id="IPR000719">
    <property type="entry name" value="Prot_kinase_dom"/>
</dbReference>
<proteinExistence type="inferred from homology"/>
<dbReference type="Gene3D" id="1.10.510.10">
    <property type="entry name" value="Transferase(Phosphotransferase) domain 1"/>
    <property type="match status" value="3"/>
</dbReference>
<evidence type="ECO:0000313" key="21">
    <source>
        <dbReference type="Proteomes" id="UP000008022"/>
    </source>
</evidence>
<keyword evidence="11 16" id="KW-0067">ATP-binding</keyword>
<evidence type="ECO:0000256" key="9">
    <source>
        <dbReference type="ARBA" id="ARBA00022741"/>
    </source>
</evidence>
<dbReference type="EnsemblPlants" id="ORUFI01G01130.1">
    <property type="protein sequence ID" value="ORUFI01G01130.1"/>
    <property type="gene ID" value="ORUFI01G01130"/>
</dbReference>
<dbReference type="InterPro" id="IPR008271">
    <property type="entry name" value="Ser/Thr_kinase_AS"/>
</dbReference>
<feature type="binding site" evidence="16">
    <location>
        <position position="1078"/>
    </location>
    <ligand>
        <name>ATP</name>
        <dbReference type="ChEBI" id="CHEBI:30616"/>
    </ligand>
</feature>
<evidence type="ECO:0000256" key="11">
    <source>
        <dbReference type="ARBA" id="ARBA00022840"/>
    </source>
</evidence>
<keyword evidence="13 17" id="KW-0472">Membrane</keyword>
<protein>
    <recommendedName>
        <fullName evidence="19">Protein kinase domain-containing protein</fullName>
    </recommendedName>
</protein>
<dbReference type="GO" id="GO:0004674">
    <property type="term" value="F:protein serine/threonine kinase activity"/>
    <property type="evidence" value="ECO:0007669"/>
    <property type="project" value="UniProtKB-KW"/>
</dbReference>
<evidence type="ECO:0000313" key="20">
    <source>
        <dbReference type="EnsemblPlants" id="ORUFI01G01130.1"/>
    </source>
</evidence>
<evidence type="ECO:0000256" key="10">
    <source>
        <dbReference type="ARBA" id="ARBA00022777"/>
    </source>
</evidence>
<evidence type="ECO:0000256" key="5">
    <source>
        <dbReference type="ARBA" id="ARBA00022527"/>
    </source>
</evidence>
<sequence>MAGAFRRSAALQAMAAFSVLALVVPDQVQGRGKCPSFSCGRLSYVHFPFRRQGDPAECGVPSYELTCADSNATIQIDKATYLVTDINYSDQYFWVVDASLDSANNCPLPRWSQTPYNENYRLGEDSHRRVQVQLSPDVDWFATFVKCSQEMNSSNVMYRPVACRSGNSSFVYVLTGLGSYLAENLEPSCEYLAMTPLALGGLENWRTATAAATLEDVNYEDVVRSMSEGFAVRFPFRSGGFIDCLRGLISDSSGEPTVYRIFVIVTNIDSYFSICGRHATQLPHPFVVLLMLVPQTFWILRVISACKFVLVMLLMWTSVAYMYWKIKMRVDEVEKFLQLQQMLTPTRYSYTDIIAITSHFRDKLGQGGYGSVYKGVLLPGDVRVAIKMLKGDANCKGEEFISEVSTIGRIHHVNVVRLVGFCSEEMRRALVYEYMPQGSLDKYIFSSEKSFSWDKLNEIALGIARGINYLHHGCDMQILHFDIKPHNILLDNNFVPKVADFGLAKLYPRDKSFVPVSAARGTVGYIAPEMISRGFGAISSKSDVYSFGMLLLEMAGGRRNADPNAENSRQAYYPSRVYRQLTRQETGEITAAADMHELEKKLCIVGLWCIQMRSCDRPMMSEVIEMLEGGVDCLQIPPRPFFCDDDYIPAMESLYLSSEVELAAISEEEDEETYTRMEAAALSTVLCVLALVVADADHHVVHVQGRRHRQCQPFSCGHLSNITHPFRRRGDPRRCGVSSYELDCSSDDGKATIRINTGKYYVSSIDYTASIFWVVDANLQDDANSSCPLPRSDQLPYVGLGIPGSHDSWDLGLDDMITWELITNSSSKYQPMNCLTTTSSYVYYMLPSFGAPSMLPSFGAPSIQDIEPSCGYLAMTPIGGGSNGNSINLSEYADVVKSMRGGFAVKFPTYGGPWTTWYGLIKDCLNESVSLADSHDNPLPRVGIKDRIIDILSIDLRFWGCMIGISRRYYLDMRLSISDMIRGVDHSLYHKLFIIYTLFVFAPLVVMIFLTRKYWKTRIAIDAVEKFLRMQDMLGPKRYAYTDIIAITSHFRDKLGQGGYGSVYKGVFLPGDVHVAIKMLDGNSNCNGEDFISEVATIGRIHHINVVRLVGFCSEEMRRALVYEYMPRGSLNKYIFSSERSFSWDKLNEIALGIARGINYLHQGCEMQILHFDIKPDNILLDDNFVPKVADFGLAKLYPREKSFVSDRALRGTVGYMAPEMVSRSFGVISDKSDVYSFGMLLLEMAGGRRNADPNANSNASRAYYPAWVYDQLIADQQVDEISNVADMHELERKLCLVGLKVASPFHRRGYECGVASYELTCTDDKAIIQIDNGTYFVTGIDYSDSTFWVVDANISDSRNNICPLPRWKRIPYYYDDVSSDDEESSPYNIQVELDPASRWWSFFVNCSKEINNNVMYSPVACMGTSSSFVYVLTGRLSCYIENLEPSCGYLAMTPLDGLGRVAPAVDSLVMKTKSTGIGKLSDWFSPSVIENFVDCATAKIPSPYNILLGIILYALMFWTMLAPPCRYLLAPLVVLIFLAQKYLKRMITIDAVEKFLRMQQMLGPTRYAYIDIIAITGHFREKLGQGGYGSVYKGVLLPGDLHVAIKILNGYSNCNGEEFINEVATIGRIHHVNVVRLVGLCSEEMRRALVYEYMPRGSLDKHIFSSERRFSWDKLNEIALGIARGINYLHQGCDMQILHFDIKPHNILLDDNFVPKVADFGLAKLYPRDKSFVSDMALRGTVGYMAPKMVSRSFGIISGKSDVYSFGMLLLEMVGGRRNADPNADSSASKAYYPSWVYDKLIADQQVDEISNFANMHELERKLCLVGLWCIQMKSHDRPTMSEAIEMLEGGVDALQVPPRPFFCDGDGIGNGMPSPQVMDSYFHSSDLTAISEEDDGIAELAITKDRIVDILSIDLRFWGCIIDVEASRYINTRLSIQNMFYAIDLSLFLRFITPLLFILCLLKWIAVLCRFLFAPLAVMIFLTRKYWKTRIAIDVVEKFLRMQDMLGPKRYAYTDIVAITSHFRDKLGQGGYGTVYKGVLLPGGVHVAIKMLDGNSNCNGEDFISEVATIGEVLWGSAPKK</sequence>
<keyword evidence="12 17" id="KW-1133">Transmembrane helix</keyword>